<accession>A0ABP4BTT9</accession>
<keyword evidence="4" id="KW-1185">Reference proteome</keyword>
<reference evidence="4" key="1">
    <citation type="journal article" date="2019" name="Int. J. Syst. Evol. Microbiol.">
        <title>The Global Catalogue of Microorganisms (GCM) 10K type strain sequencing project: providing services to taxonomists for standard genome sequencing and annotation.</title>
        <authorList>
            <consortium name="The Broad Institute Genomics Platform"/>
            <consortium name="The Broad Institute Genome Sequencing Center for Infectious Disease"/>
            <person name="Wu L."/>
            <person name="Ma J."/>
        </authorList>
    </citation>
    <scope>NUCLEOTIDE SEQUENCE [LARGE SCALE GENOMIC DNA]</scope>
    <source>
        <strain evidence="4">JCM 10696</strain>
    </source>
</reference>
<dbReference type="PRINTS" id="PR00412">
    <property type="entry name" value="EPOXHYDRLASE"/>
</dbReference>
<keyword evidence="1" id="KW-0560">Oxidoreductase</keyword>
<dbReference type="Pfam" id="PF00561">
    <property type="entry name" value="Abhydrolase_1"/>
    <property type="match status" value="1"/>
</dbReference>
<evidence type="ECO:0000313" key="3">
    <source>
        <dbReference type="EMBL" id="GAA0954586.1"/>
    </source>
</evidence>
<gene>
    <name evidence="3" type="ORF">GCM10009550_38020</name>
</gene>
<name>A0ABP4BTT9_9ACTN</name>
<dbReference type="InterPro" id="IPR000073">
    <property type="entry name" value="AB_hydrolase_1"/>
</dbReference>
<comment type="caution">
    <text evidence="3">The sequence shown here is derived from an EMBL/GenBank/DDBJ whole genome shotgun (WGS) entry which is preliminary data.</text>
</comment>
<organism evidence="3 4">
    <name type="scientific">Actinocorallia libanotica</name>
    <dbReference type="NCBI Taxonomy" id="46162"/>
    <lineage>
        <taxon>Bacteria</taxon>
        <taxon>Bacillati</taxon>
        <taxon>Actinomycetota</taxon>
        <taxon>Actinomycetes</taxon>
        <taxon>Streptosporangiales</taxon>
        <taxon>Thermomonosporaceae</taxon>
        <taxon>Actinocorallia</taxon>
    </lineage>
</organism>
<keyword evidence="1" id="KW-0575">Peroxidase</keyword>
<dbReference type="Gene3D" id="3.40.50.1820">
    <property type="entry name" value="alpha/beta hydrolase"/>
    <property type="match status" value="1"/>
</dbReference>
<feature type="domain" description="AB hydrolase-1" evidence="2">
    <location>
        <begin position="26"/>
        <end position="263"/>
    </location>
</feature>
<evidence type="ECO:0000256" key="1">
    <source>
        <dbReference type="ARBA" id="ARBA00022559"/>
    </source>
</evidence>
<dbReference type="InterPro" id="IPR000639">
    <property type="entry name" value="Epox_hydrolase-like"/>
</dbReference>
<dbReference type="InterPro" id="IPR050471">
    <property type="entry name" value="AB_hydrolase"/>
</dbReference>
<proteinExistence type="predicted"/>
<evidence type="ECO:0000313" key="4">
    <source>
        <dbReference type="Proteomes" id="UP001500665"/>
    </source>
</evidence>
<dbReference type="PANTHER" id="PTHR43433:SF4">
    <property type="entry name" value="NON-HEME CHLOROPEROXIDASE-RELATED"/>
    <property type="match status" value="1"/>
</dbReference>
<evidence type="ECO:0000259" key="2">
    <source>
        <dbReference type="Pfam" id="PF00561"/>
    </source>
</evidence>
<protein>
    <submittedName>
        <fullName evidence="3">Bromoperoxidase</fullName>
    </submittedName>
</protein>
<dbReference type="Proteomes" id="UP001500665">
    <property type="component" value="Unassembled WGS sequence"/>
</dbReference>
<dbReference type="PRINTS" id="PR00111">
    <property type="entry name" value="ABHYDROLASE"/>
</dbReference>
<dbReference type="InterPro" id="IPR029058">
    <property type="entry name" value="AB_hydrolase_fold"/>
</dbReference>
<dbReference type="SUPFAM" id="SSF53474">
    <property type="entry name" value="alpha/beta-Hydrolases"/>
    <property type="match status" value="1"/>
</dbReference>
<sequence>MPYVKVGEENGRAVNLSYADHGSGTPVVLVHDFPLSGASWEKQTTALLAEGYRVITYDRRGFGRSDQPATGYDYDTFAADLNVLMETLDLHDSVLVGGGMGTGEVARYIGSHSSARIAKAVMIAPLPPCFGWDDDNPEGIDWSILADMRQEIRADRFAFLKRFLEQAHNAEVLGGTRIGFDALRAFFAVAAAAGAIATHSSIAAWTADFRADLAKFDVPVLALQGDYDRIMPIAVTGDRLQKHLHDLRFEVLEGGPHAIAWTHAEEVNAALLDFLR</sequence>
<dbReference type="PANTHER" id="PTHR43433">
    <property type="entry name" value="HYDROLASE, ALPHA/BETA FOLD FAMILY PROTEIN"/>
    <property type="match status" value="1"/>
</dbReference>
<dbReference type="EMBL" id="BAAAHH010000015">
    <property type="protein sequence ID" value="GAA0954586.1"/>
    <property type="molecule type" value="Genomic_DNA"/>
</dbReference>